<accession>A0A4Y2U9C4</accession>
<dbReference type="AlphaFoldDB" id="A0A4Y2U9C4"/>
<evidence type="ECO:0000313" key="2">
    <source>
        <dbReference type="Proteomes" id="UP000499080"/>
    </source>
</evidence>
<proteinExistence type="predicted"/>
<dbReference type="PANTHER" id="PTHR46060:SF1">
    <property type="entry name" value="MARINER MOS1 TRANSPOSASE-LIKE PROTEIN"/>
    <property type="match status" value="1"/>
</dbReference>
<dbReference type="PANTHER" id="PTHR46060">
    <property type="entry name" value="MARINER MOS1 TRANSPOSASE-LIKE PROTEIN"/>
    <property type="match status" value="1"/>
</dbReference>
<dbReference type="OrthoDB" id="6431520at2759"/>
<protein>
    <submittedName>
        <fullName evidence="1">Mariner Mos1 transposase</fullName>
    </submittedName>
</protein>
<dbReference type="Gene3D" id="3.30.420.10">
    <property type="entry name" value="Ribonuclease H-like superfamily/Ribonuclease H"/>
    <property type="match status" value="1"/>
</dbReference>
<comment type="caution">
    <text evidence="1">The sequence shown here is derived from an EMBL/GenBank/DDBJ whole genome shotgun (WGS) entry which is preliminary data.</text>
</comment>
<dbReference type="EMBL" id="BGPR01034738">
    <property type="protein sequence ID" value="GBO09232.1"/>
    <property type="molecule type" value="Genomic_DNA"/>
</dbReference>
<dbReference type="InterPro" id="IPR052709">
    <property type="entry name" value="Transposase-MT_Hybrid"/>
</dbReference>
<gene>
    <name evidence="1" type="primary">marinerT_105</name>
    <name evidence="1" type="ORF">AVEN_180208_1</name>
</gene>
<evidence type="ECO:0000313" key="1">
    <source>
        <dbReference type="EMBL" id="GBO09232.1"/>
    </source>
</evidence>
<sequence length="86" mass="10296">MMRFSRALKNKRPLYEQRHYKVILQHGIARPYVAKPVKIYLEAFKCEVLPYPPYSPDLAPSDYHLFRSMAHDLDEQHFHSHEDAKK</sequence>
<dbReference type="Proteomes" id="UP000499080">
    <property type="component" value="Unassembled WGS sequence"/>
</dbReference>
<dbReference type="GO" id="GO:0003676">
    <property type="term" value="F:nucleic acid binding"/>
    <property type="evidence" value="ECO:0007669"/>
    <property type="project" value="InterPro"/>
</dbReference>
<dbReference type="InterPro" id="IPR036397">
    <property type="entry name" value="RNaseH_sf"/>
</dbReference>
<name>A0A4Y2U9C4_ARAVE</name>
<keyword evidence="2" id="KW-1185">Reference proteome</keyword>
<organism evidence="1 2">
    <name type="scientific">Araneus ventricosus</name>
    <name type="common">Orbweaver spider</name>
    <name type="synonym">Epeira ventricosa</name>
    <dbReference type="NCBI Taxonomy" id="182803"/>
    <lineage>
        <taxon>Eukaryota</taxon>
        <taxon>Metazoa</taxon>
        <taxon>Ecdysozoa</taxon>
        <taxon>Arthropoda</taxon>
        <taxon>Chelicerata</taxon>
        <taxon>Arachnida</taxon>
        <taxon>Araneae</taxon>
        <taxon>Araneomorphae</taxon>
        <taxon>Entelegynae</taxon>
        <taxon>Araneoidea</taxon>
        <taxon>Araneidae</taxon>
        <taxon>Araneus</taxon>
    </lineage>
</organism>
<reference evidence="1 2" key="1">
    <citation type="journal article" date="2019" name="Sci. Rep.">
        <title>Orb-weaving spider Araneus ventricosus genome elucidates the spidroin gene catalogue.</title>
        <authorList>
            <person name="Kono N."/>
            <person name="Nakamura H."/>
            <person name="Ohtoshi R."/>
            <person name="Moran D.A.P."/>
            <person name="Shinohara A."/>
            <person name="Yoshida Y."/>
            <person name="Fujiwara M."/>
            <person name="Mori M."/>
            <person name="Tomita M."/>
            <person name="Arakawa K."/>
        </authorList>
    </citation>
    <scope>NUCLEOTIDE SEQUENCE [LARGE SCALE GENOMIC DNA]</scope>
</reference>